<accession>A0A2T0FG32</accession>
<evidence type="ECO:0000259" key="16">
    <source>
        <dbReference type="PROSITE" id="PS50011"/>
    </source>
</evidence>
<dbReference type="InterPro" id="IPR011009">
    <property type="entry name" value="Kinase-like_dom_sf"/>
</dbReference>
<name>A0A2T0FG32_9ASCO</name>
<evidence type="ECO:0000256" key="13">
    <source>
        <dbReference type="ARBA" id="ARBA00033194"/>
    </source>
</evidence>
<evidence type="ECO:0000256" key="11">
    <source>
        <dbReference type="ARBA" id="ARBA00022840"/>
    </source>
</evidence>
<keyword evidence="6" id="KW-0723">Serine/threonine-protein kinase</keyword>
<dbReference type="GO" id="GO:0000408">
    <property type="term" value="C:EKC/KEOPS complex"/>
    <property type="evidence" value="ECO:0007669"/>
    <property type="project" value="TreeGrafter"/>
</dbReference>
<proteinExistence type="inferred from homology"/>
<comment type="catalytic activity">
    <reaction evidence="15">
        <text>L-seryl-[protein] + ATP = O-phospho-L-seryl-[protein] + ADP + H(+)</text>
        <dbReference type="Rhea" id="RHEA:17989"/>
        <dbReference type="Rhea" id="RHEA-COMP:9863"/>
        <dbReference type="Rhea" id="RHEA-COMP:11604"/>
        <dbReference type="ChEBI" id="CHEBI:15378"/>
        <dbReference type="ChEBI" id="CHEBI:29999"/>
        <dbReference type="ChEBI" id="CHEBI:30616"/>
        <dbReference type="ChEBI" id="CHEBI:83421"/>
        <dbReference type="ChEBI" id="CHEBI:456216"/>
        <dbReference type="EC" id="2.7.11.1"/>
    </reaction>
</comment>
<feature type="domain" description="Protein kinase" evidence="16">
    <location>
        <begin position="18"/>
        <end position="236"/>
    </location>
</feature>
<evidence type="ECO:0000256" key="1">
    <source>
        <dbReference type="ARBA" id="ARBA00010630"/>
    </source>
</evidence>
<keyword evidence="18" id="KW-1185">Reference proteome</keyword>
<evidence type="ECO:0000313" key="17">
    <source>
        <dbReference type="EMBL" id="PRT53951.1"/>
    </source>
</evidence>
<dbReference type="InterPro" id="IPR000719">
    <property type="entry name" value="Prot_kinase_dom"/>
</dbReference>
<dbReference type="Gene3D" id="3.30.200.20">
    <property type="entry name" value="Phosphorylase Kinase, domain 1"/>
    <property type="match status" value="1"/>
</dbReference>
<evidence type="ECO:0000256" key="6">
    <source>
        <dbReference type="ARBA" id="ARBA00022527"/>
    </source>
</evidence>
<evidence type="ECO:0000256" key="15">
    <source>
        <dbReference type="ARBA" id="ARBA00048679"/>
    </source>
</evidence>
<dbReference type="SUPFAM" id="SSF56112">
    <property type="entry name" value="Protein kinase-like (PK-like)"/>
    <property type="match status" value="1"/>
</dbReference>
<evidence type="ECO:0000256" key="2">
    <source>
        <dbReference type="ARBA" id="ARBA00011534"/>
    </source>
</evidence>
<dbReference type="PANTHER" id="PTHR12209:SF0">
    <property type="entry name" value="EKC_KEOPS COMPLEX SUBUNIT TP53RK"/>
    <property type="match status" value="1"/>
</dbReference>
<evidence type="ECO:0000313" key="18">
    <source>
        <dbReference type="Proteomes" id="UP000238350"/>
    </source>
</evidence>
<dbReference type="STRING" id="45607.A0A2T0FG32"/>
<keyword evidence="10" id="KW-0418">Kinase</keyword>
<dbReference type="GO" id="GO:0004674">
    <property type="term" value="F:protein serine/threonine kinase activity"/>
    <property type="evidence" value="ECO:0007669"/>
    <property type="project" value="UniProtKB-KW"/>
</dbReference>
<comment type="subunit">
    <text evidence="2">Component of the EKC/KEOPS complex composed of at least BUD32, CGI121, GON7, KAE1 and PCC1; the whole complex dimerizes.</text>
</comment>
<comment type="caution">
    <text evidence="17">The sequence shown here is derived from an EMBL/GenBank/DDBJ whole genome shotgun (WGS) entry which is preliminary data.</text>
</comment>
<dbReference type="RefSeq" id="XP_024663897.1">
    <property type="nucleotide sequence ID" value="XM_024808129.1"/>
</dbReference>
<dbReference type="EC" id="2.7.11.1" evidence="3"/>
<dbReference type="Gene3D" id="1.10.510.10">
    <property type="entry name" value="Transferase(Phosphotransferase) domain 1"/>
    <property type="match status" value="1"/>
</dbReference>
<evidence type="ECO:0000256" key="4">
    <source>
        <dbReference type="ARBA" id="ARBA00013948"/>
    </source>
</evidence>
<protein>
    <recommendedName>
        <fullName evidence="5">EKC/KEOPS complex subunit BUD32</fullName>
        <ecNumber evidence="3">2.7.11.1</ecNumber>
    </recommendedName>
    <alternativeName>
        <fullName evidence="12 13">Atypical Serine/threonine protein kinase BUD32</fullName>
    </alternativeName>
    <alternativeName>
        <fullName evidence="4">EKC/KEOPS complex subunit bud32</fullName>
    </alternativeName>
</protein>
<comment type="similarity">
    <text evidence="1">Belongs to the protein kinase superfamily. BUD32 family.</text>
</comment>
<dbReference type="PROSITE" id="PS50011">
    <property type="entry name" value="PROTEIN_KINASE_DOM"/>
    <property type="match status" value="1"/>
</dbReference>
<evidence type="ECO:0000256" key="7">
    <source>
        <dbReference type="ARBA" id="ARBA00022679"/>
    </source>
</evidence>
<evidence type="ECO:0000256" key="10">
    <source>
        <dbReference type="ARBA" id="ARBA00022777"/>
    </source>
</evidence>
<dbReference type="GO" id="GO:0005829">
    <property type="term" value="C:cytosol"/>
    <property type="evidence" value="ECO:0007669"/>
    <property type="project" value="TreeGrafter"/>
</dbReference>
<organism evidence="17 18">
    <name type="scientific">Wickerhamiella sorbophila</name>
    <dbReference type="NCBI Taxonomy" id="45607"/>
    <lineage>
        <taxon>Eukaryota</taxon>
        <taxon>Fungi</taxon>
        <taxon>Dikarya</taxon>
        <taxon>Ascomycota</taxon>
        <taxon>Saccharomycotina</taxon>
        <taxon>Dipodascomycetes</taxon>
        <taxon>Dipodascales</taxon>
        <taxon>Trichomonascaceae</taxon>
        <taxon>Wickerhamiella</taxon>
    </lineage>
</organism>
<evidence type="ECO:0000256" key="14">
    <source>
        <dbReference type="ARBA" id="ARBA00047899"/>
    </source>
</evidence>
<keyword evidence="9" id="KW-0547">Nucleotide-binding</keyword>
<dbReference type="OrthoDB" id="3399at2759"/>
<dbReference type="GO" id="GO:0008033">
    <property type="term" value="P:tRNA processing"/>
    <property type="evidence" value="ECO:0007669"/>
    <property type="project" value="UniProtKB-KW"/>
</dbReference>
<dbReference type="GO" id="GO:0005634">
    <property type="term" value="C:nucleus"/>
    <property type="evidence" value="ECO:0007669"/>
    <property type="project" value="TreeGrafter"/>
</dbReference>
<dbReference type="PANTHER" id="PTHR12209">
    <property type="entry name" value="NON-SPECIFIC SERINE/THREONINE PROTEIN KINASE"/>
    <property type="match status" value="1"/>
</dbReference>
<dbReference type="Pfam" id="PF00069">
    <property type="entry name" value="Pkinase"/>
    <property type="match status" value="1"/>
</dbReference>
<evidence type="ECO:0000256" key="5">
    <source>
        <dbReference type="ARBA" id="ARBA00019973"/>
    </source>
</evidence>
<dbReference type="GeneID" id="36515320"/>
<keyword evidence="11" id="KW-0067">ATP-binding</keyword>
<evidence type="ECO:0000256" key="8">
    <source>
        <dbReference type="ARBA" id="ARBA00022694"/>
    </source>
</evidence>
<keyword evidence="8" id="KW-0819">tRNA processing</keyword>
<dbReference type="GO" id="GO:0070525">
    <property type="term" value="P:tRNA threonylcarbamoyladenosine metabolic process"/>
    <property type="evidence" value="ECO:0007669"/>
    <property type="project" value="TreeGrafter"/>
</dbReference>
<comment type="catalytic activity">
    <reaction evidence="14">
        <text>L-threonyl-[protein] + ATP = O-phospho-L-threonyl-[protein] + ADP + H(+)</text>
        <dbReference type="Rhea" id="RHEA:46608"/>
        <dbReference type="Rhea" id="RHEA-COMP:11060"/>
        <dbReference type="Rhea" id="RHEA-COMP:11605"/>
        <dbReference type="ChEBI" id="CHEBI:15378"/>
        <dbReference type="ChEBI" id="CHEBI:30013"/>
        <dbReference type="ChEBI" id="CHEBI:30616"/>
        <dbReference type="ChEBI" id="CHEBI:61977"/>
        <dbReference type="ChEBI" id="CHEBI:456216"/>
        <dbReference type="EC" id="2.7.11.1"/>
    </reaction>
</comment>
<evidence type="ECO:0000256" key="3">
    <source>
        <dbReference type="ARBA" id="ARBA00012513"/>
    </source>
</evidence>
<dbReference type="GO" id="GO:0005524">
    <property type="term" value="F:ATP binding"/>
    <property type="evidence" value="ECO:0007669"/>
    <property type="project" value="UniProtKB-KW"/>
</dbReference>
<evidence type="ECO:0000256" key="9">
    <source>
        <dbReference type="ARBA" id="ARBA00022741"/>
    </source>
</evidence>
<gene>
    <name evidence="17" type="ORF">B9G98_01571</name>
</gene>
<dbReference type="AlphaFoldDB" id="A0A2T0FG32"/>
<keyword evidence="7" id="KW-0808">Transferase</keyword>
<evidence type="ECO:0000256" key="12">
    <source>
        <dbReference type="ARBA" id="ARBA00030980"/>
    </source>
</evidence>
<sequence>MSLIDRGFSVRIPADMAELEPELIAQGAEALTFVVDCCEGPYPKCVAKYRPPKPYRIAELDQPLRKRRTNAEVRVLRKLADAQIACPRVVSVDDKQGLIYMELIKGQSLKQVTWDASDVSSVRPLFIRFGELVAGIHALNIAHGDLTTSNAMVDSESGELKLIDFGLASQSANVEEKAVDIYVLERAIASTHPDSANQLVDAVLMGYQADPTSHTAQVMNRLQVVRQRGRKRAMLG</sequence>
<dbReference type="Proteomes" id="UP000238350">
    <property type="component" value="Unassembled WGS sequence"/>
</dbReference>
<reference evidence="17 18" key="1">
    <citation type="submission" date="2017-04" db="EMBL/GenBank/DDBJ databases">
        <title>Genome sequencing of [Candida] sorbophila.</title>
        <authorList>
            <person name="Ahn J.O."/>
        </authorList>
    </citation>
    <scope>NUCLEOTIDE SEQUENCE [LARGE SCALE GENOMIC DNA]</scope>
    <source>
        <strain evidence="17 18">DS02</strain>
    </source>
</reference>
<dbReference type="NCBIfam" id="TIGR03724">
    <property type="entry name" value="arch_bud32"/>
    <property type="match status" value="1"/>
</dbReference>
<dbReference type="EMBL" id="NDIQ01000001">
    <property type="protein sequence ID" value="PRT53951.1"/>
    <property type="molecule type" value="Genomic_DNA"/>
</dbReference>
<dbReference type="InterPro" id="IPR022495">
    <property type="entry name" value="Bud32"/>
</dbReference>